<evidence type="ECO:0000313" key="1">
    <source>
        <dbReference type="EMBL" id="KDQ19714.1"/>
    </source>
</evidence>
<evidence type="ECO:0000313" key="2">
    <source>
        <dbReference type="Proteomes" id="UP000027195"/>
    </source>
</evidence>
<dbReference type="InterPro" id="IPR029058">
    <property type="entry name" value="AB_hydrolase_fold"/>
</dbReference>
<accession>A0A067MVS1</accession>
<name>A0A067MVS1_BOTB1</name>
<keyword evidence="2" id="KW-1185">Reference proteome</keyword>
<sequence>MIISVAAVSAPFRGTQLVYTLGERVDTAPAGRPIFVGSILTKLAHLYSYISPISPSFLPLPDLHTEARALSYQQISFGSLLSQLRKSNWDETDTLPFDCTFQAAQARGAEGWALGKQRGIGHTQLSW</sequence>
<dbReference type="Proteomes" id="UP000027195">
    <property type="component" value="Unassembled WGS sequence"/>
</dbReference>
<dbReference type="EMBL" id="KL198018">
    <property type="protein sequence ID" value="KDQ19714.1"/>
    <property type="molecule type" value="Genomic_DNA"/>
</dbReference>
<gene>
    <name evidence="1" type="ORF">BOTBODRAFT_51124</name>
</gene>
<protein>
    <submittedName>
        <fullName evidence="1">Uncharacterized protein</fullName>
    </submittedName>
</protein>
<dbReference type="HOGENOM" id="CLU_1970175_0_0_1"/>
<dbReference type="InParanoid" id="A0A067MVS1"/>
<dbReference type="STRING" id="930990.A0A067MVS1"/>
<dbReference type="OrthoDB" id="206848at2759"/>
<organism evidence="1 2">
    <name type="scientific">Botryobasidium botryosum (strain FD-172 SS1)</name>
    <dbReference type="NCBI Taxonomy" id="930990"/>
    <lineage>
        <taxon>Eukaryota</taxon>
        <taxon>Fungi</taxon>
        <taxon>Dikarya</taxon>
        <taxon>Basidiomycota</taxon>
        <taxon>Agaricomycotina</taxon>
        <taxon>Agaricomycetes</taxon>
        <taxon>Cantharellales</taxon>
        <taxon>Botryobasidiaceae</taxon>
        <taxon>Botryobasidium</taxon>
    </lineage>
</organism>
<dbReference type="AlphaFoldDB" id="A0A067MVS1"/>
<dbReference type="Gene3D" id="3.40.50.1820">
    <property type="entry name" value="alpha/beta hydrolase"/>
    <property type="match status" value="1"/>
</dbReference>
<proteinExistence type="predicted"/>
<reference evidence="2" key="1">
    <citation type="journal article" date="2014" name="Proc. Natl. Acad. Sci. U.S.A.">
        <title>Extensive sampling of basidiomycete genomes demonstrates inadequacy of the white-rot/brown-rot paradigm for wood decay fungi.</title>
        <authorList>
            <person name="Riley R."/>
            <person name="Salamov A.A."/>
            <person name="Brown D.W."/>
            <person name="Nagy L.G."/>
            <person name="Floudas D."/>
            <person name="Held B.W."/>
            <person name="Levasseur A."/>
            <person name="Lombard V."/>
            <person name="Morin E."/>
            <person name="Otillar R."/>
            <person name="Lindquist E.A."/>
            <person name="Sun H."/>
            <person name="LaButti K.M."/>
            <person name="Schmutz J."/>
            <person name="Jabbour D."/>
            <person name="Luo H."/>
            <person name="Baker S.E."/>
            <person name="Pisabarro A.G."/>
            <person name="Walton J.D."/>
            <person name="Blanchette R.A."/>
            <person name="Henrissat B."/>
            <person name="Martin F."/>
            <person name="Cullen D."/>
            <person name="Hibbett D.S."/>
            <person name="Grigoriev I.V."/>
        </authorList>
    </citation>
    <scope>NUCLEOTIDE SEQUENCE [LARGE SCALE GENOMIC DNA]</scope>
    <source>
        <strain evidence="2">FD-172 SS1</strain>
    </source>
</reference>